<dbReference type="Proteomes" id="UP000033315">
    <property type="component" value="Segment"/>
</dbReference>
<proteinExistence type="predicted"/>
<reference evidence="1 2" key="1">
    <citation type="journal article" date="2015" name="ISME J.">
        <title>The diversity and host interactions of Propionibacterium acnes bacteriophages on human skin.</title>
        <authorList>
            <person name="Liu J."/>
            <person name="Yan R."/>
            <person name="Zhong Q."/>
            <person name="Ngo S."/>
            <person name="Bangayan N.J."/>
            <person name="Nguyen L."/>
            <person name="Lui T."/>
            <person name="Liu M."/>
            <person name="Erfe M.C."/>
            <person name="Craft N."/>
            <person name="Tomida S."/>
            <person name="Li H."/>
        </authorList>
    </citation>
    <scope>NUCLEOTIDE SEQUENCE [LARGE SCALE GENOMIC DNA]</scope>
    <source>
        <strain evidence="1">PHL009M11</strain>
    </source>
</reference>
<name>A0A0E3DJH0_9CAUD</name>
<gene>
    <name evidence="1" type="ORF">PHL009M11_10</name>
</gene>
<dbReference type="GeneID" id="24721961"/>
<protein>
    <recommendedName>
        <fullName evidence="3">Minor tail protein</fullName>
    </recommendedName>
</protein>
<keyword evidence="2" id="KW-1185">Reference proteome</keyword>
<dbReference type="EMBL" id="KJ578758">
    <property type="protein sequence ID" value="AII28593.1"/>
    <property type="molecule type" value="Genomic_DNA"/>
</dbReference>
<evidence type="ECO:0000313" key="1">
    <source>
        <dbReference type="EMBL" id="AII28593.1"/>
    </source>
</evidence>
<dbReference type="KEGG" id="vg:24721961"/>
<organism evidence="1 2">
    <name type="scientific">Propionibacterium phage PHL009M11</name>
    <dbReference type="NCBI Taxonomy" id="1500798"/>
    <lineage>
        <taxon>Viruses</taxon>
        <taxon>Duplodnaviria</taxon>
        <taxon>Heunggongvirae</taxon>
        <taxon>Uroviricota</taxon>
        <taxon>Caudoviricetes</taxon>
        <taxon>Pahexavirus</taxon>
        <taxon>Pahexavirus PHL009M11</taxon>
    </lineage>
</organism>
<sequence>MIVYGDPRVWAKRVLKDDGWLSDIPCTGTVPEDFSGDLIWLALDGGPQLHVRERVFLRVNVFSDMPDRAMSLARRVEAVLVDGVDGDPVVYCKRSTGPDLLVDGARFDVYSLFELICRPVESE</sequence>
<evidence type="ECO:0008006" key="3">
    <source>
        <dbReference type="Google" id="ProtNLM"/>
    </source>
</evidence>
<dbReference type="OrthoDB" id="13431at10239"/>
<dbReference type="RefSeq" id="YP_009147234.1">
    <property type="nucleotide sequence ID" value="NC_027336.1"/>
</dbReference>
<accession>A0A0E3DJH0</accession>
<evidence type="ECO:0000313" key="2">
    <source>
        <dbReference type="Proteomes" id="UP000033315"/>
    </source>
</evidence>